<name>A0ABN1F6A1_9ACTN</name>
<organism evidence="2 3">
    <name type="scientific">Actinomadura livida</name>
    <dbReference type="NCBI Taxonomy" id="79909"/>
    <lineage>
        <taxon>Bacteria</taxon>
        <taxon>Bacillati</taxon>
        <taxon>Actinomycetota</taxon>
        <taxon>Actinomycetes</taxon>
        <taxon>Streptosporangiales</taxon>
        <taxon>Thermomonosporaceae</taxon>
        <taxon>Actinomadura</taxon>
    </lineage>
</organism>
<comment type="caution">
    <text evidence="2">The sequence shown here is derived from an EMBL/GenBank/DDBJ whole genome shotgun (WGS) entry which is preliminary data.</text>
</comment>
<accession>A0ABN1F6A1</accession>
<feature type="signal peptide" evidence="1">
    <location>
        <begin position="1"/>
        <end position="28"/>
    </location>
</feature>
<evidence type="ECO:0000256" key="1">
    <source>
        <dbReference type="SAM" id="SignalP"/>
    </source>
</evidence>
<dbReference type="EMBL" id="BAAAHD010000057">
    <property type="protein sequence ID" value="GAA0583456.1"/>
    <property type="molecule type" value="Genomic_DNA"/>
</dbReference>
<feature type="chain" id="PRO_5046020442" evidence="1">
    <location>
        <begin position="29"/>
        <end position="215"/>
    </location>
</feature>
<protein>
    <submittedName>
        <fullName evidence="2">Uncharacterized protein</fullName>
    </submittedName>
</protein>
<keyword evidence="3" id="KW-1185">Reference proteome</keyword>
<sequence length="215" mass="21126">MRRFAQRASTAIAAAATTVSLTAVPASAAPATWTVTPGGVVTWANTRGILAVNTDTGVSAFHCPVSAVSATMPGGTGLPGTGIAALTDVTFSGCAGTATSPTVTPANLPWSFNAVSYNAGTGVTSGTVTGFTVTVSTGYCTFTIGAPGGGPGMISATYTNSNPNTAVDLIDLSSTDLEVQTTSGSGCASLYVPGHDITLLGQYGVVPPGQTITSP</sequence>
<keyword evidence="1" id="KW-0732">Signal</keyword>
<dbReference type="Proteomes" id="UP001501427">
    <property type="component" value="Unassembled WGS sequence"/>
</dbReference>
<evidence type="ECO:0000313" key="2">
    <source>
        <dbReference type="EMBL" id="GAA0583456.1"/>
    </source>
</evidence>
<evidence type="ECO:0000313" key="3">
    <source>
        <dbReference type="Proteomes" id="UP001501427"/>
    </source>
</evidence>
<proteinExistence type="predicted"/>
<reference evidence="2 3" key="1">
    <citation type="journal article" date="2019" name="Int. J. Syst. Evol. Microbiol.">
        <title>The Global Catalogue of Microorganisms (GCM) 10K type strain sequencing project: providing services to taxonomists for standard genome sequencing and annotation.</title>
        <authorList>
            <consortium name="The Broad Institute Genomics Platform"/>
            <consortium name="The Broad Institute Genome Sequencing Center for Infectious Disease"/>
            <person name="Wu L."/>
            <person name="Ma J."/>
        </authorList>
    </citation>
    <scope>NUCLEOTIDE SEQUENCE [LARGE SCALE GENOMIC DNA]</scope>
    <source>
        <strain evidence="2 3">JCM 10667</strain>
    </source>
</reference>
<gene>
    <name evidence="2" type="ORF">GCM10009546_52270</name>
</gene>